<organism evidence="2 3">
    <name type="scientific">Ralstonia insidiosa</name>
    <dbReference type="NCBI Taxonomy" id="190721"/>
    <lineage>
        <taxon>Bacteria</taxon>
        <taxon>Pseudomonadati</taxon>
        <taxon>Pseudomonadota</taxon>
        <taxon>Betaproteobacteria</taxon>
        <taxon>Burkholderiales</taxon>
        <taxon>Burkholderiaceae</taxon>
        <taxon>Ralstonia</taxon>
    </lineage>
</organism>
<feature type="region of interest" description="Disordered" evidence="1">
    <location>
        <begin position="1"/>
        <end position="21"/>
    </location>
</feature>
<dbReference type="AlphaFoldDB" id="A0A848NWT0"/>
<sequence>MQSKKKMLKLVTEPNHSRAVDPASCASCEAKRQLEHVKMCLNAALLAANKPLDQKKGGS</sequence>
<evidence type="ECO:0000313" key="2">
    <source>
        <dbReference type="EMBL" id="NMV36946.1"/>
    </source>
</evidence>
<protein>
    <submittedName>
        <fullName evidence="2">Uncharacterized protein</fullName>
    </submittedName>
</protein>
<dbReference type="RefSeq" id="WP_167313420.1">
    <property type="nucleotide sequence ID" value="NZ_JABBZM010000002.1"/>
</dbReference>
<evidence type="ECO:0000256" key="1">
    <source>
        <dbReference type="SAM" id="MobiDB-lite"/>
    </source>
</evidence>
<evidence type="ECO:0000313" key="3">
    <source>
        <dbReference type="Proteomes" id="UP000575469"/>
    </source>
</evidence>
<name>A0A848NWT0_9RALS</name>
<dbReference type="EMBL" id="JABBZM010000002">
    <property type="protein sequence ID" value="NMV36946.1"/>
    <property type="molecule type" value="Genomic_DNA"/>
</dbReference>
<comment type="caution">
    <text evidence="2">The sequence shown here is derived from an EMBL/GenBank/DDBJ whole genome shotgun (WGS) entry which is preliminary data.</text>
</comment>
<accession>A0A848NWT0</accession>
<proteinExistence type="predicted"/>
<dbReference type="Proteomes" id="UP000575469">
    <property type="component" value="Unassembled WGS sequence"/>
</dbReference>
<gene>
    <name evidence="2" type="ORF">HGR00_03370</name>
</gene>
<reference evidence="2 3" key="1">
    <citation type="submission" date="2020-04" db="EMBL/GenBank/DDBJ databases">
        <title>Ralstonia insidiosa genome sequencing and assembly.</title>
        <authorList>
            <person name="Martins R.C.R."/>
            <person name="Perdigao-Neto L.V."/>
            <person name="Levin A.S.S."/>
            <person name="Costa S.F."/>
        </authorList>
    </citation>
    <scope>NUCLEOTIDE SEQUENCE [LARGE SCALE GENOMIC DNA]</scope>
    <source>
        <strain evidence="2 3">5047</strain>
    </source>
</reference>